<sequence length="591" mass="66904">MEQERNQNQTNGALEKRSDELDSLIKEVTAELEEKTAAKEALQAEASQLKVAIEEFCKESEAKKKELLCLLEARKMSEIALSEKMKLQLLLYKETNSFKILGVFAHTDKTDTTTLSISEFPFNFVLEKRSDELDSLIKEVTVELEEKTAAKEALQAEASQLKVAIEEFCKESEAKKKELLCLLEARKMSEIALSEKAKEEREIVGLEEDIEHEKVEISRLNEEIAVCRMLLDKRSESEIRKKEVEDLQKEYNESTALQSRLTDELQQKRADLQQLEAEIIMRDQNFRTRQRAIEDEMLSLQDEINTLEEEHRRELAAAEADEHEFEALKKKVLQLREDEQSMGGAKRAVKGEVGKSNTYEEHKGIREANGAVPNAQPTFCFATEGNPEKKPPAKAARQLQLDSVPATDSGFSSAVVTSGHSAQLKEIARDQFRNVKDVANLFGGMLSVSTGSEEDFWTRGLMTRHAAVQPRQPNTNANMRSEMRPTQQTKRTEQSSHPSQKQLAAEEHKEEAAGSHPLVDSYDNNSLSTTLFNDGDMVTSTPMLQKYVMLAFENRCQQEHTGTHKAEHAVLARVKYESSLGSFSNLRKSFK</sequence>
<organism evidence="3 4">
    <name type="scientific">Toxocara canis</name>
    <name type="common">Canine roundworm</name>
    <dbReference type="NCBI Taxonomy" id="6265"/>
    <lineage>
        <taxon>Eukaryota</taxon>
        <taxon>Metazoa</taxon>
        <taxon>Ecdysozoa</taxon>
        <taxon>Nematoda</taxon>
        <taxon>Chromadorea</taxon>
        <taxon>Rhabditida</taxon>
        <taxon>Spirurina</taxon>
        <taxon>Ascaridomorpha</taxon>
        <taxon>Ascaridoidea</taxon>
        <taxon>Toxocaridae</taxon>
        <taxon>Toxocara</taxon>
    </lineage>
</organism>
<comment type="caution">
    <text evidence="3">The sequence shown here is derived from an EMBL/GenBank/DDBJ whole genome shotgun (WGS) entry which is preliminary data.</text>
</comment>
<evidence type="ECO:0000256" key="1">
    <source>
        <dbReference type="SAM" id="Coils"/>
    </source>
</evidence>
<feature type="compositionally biased region" description="Polar residues" evidence="2">
    <location>
        <begin position="1"/>
        <end position="12"/>
    </location>
</feature>
<protein>
    <submittedName>
        <fullName evidence="3">Uncharacterized protein</fullName>
    </submittedName>
</protein>
<feature type="region of interest" description="Disordered" evidence="2">
    <location>
        <begin position="464"/>
        <end position="523"/>
    </location>
</feature>
<dbReference type="AlphaFoldDB" id="A0A0B2V6S1"/>
<name>A0A0B2V6S1_TOXCA</name>
<dbReference type="Proteomes" id="UP000031036">
    <property type="component" value="Unassembled WGS sequence"/>
</dbReference>
<evidence type="ECO:0000256" key="2">
    <source>
        <dbReference type="SAM" id="MobiDB-lite"/>
    </source>
</evidence>
<feature type="coiled-coil region" evidence="1">
    <location>
        <begin position="137"/>
        <end position="338"/>
    </location>
</feature>
<evidence type="ECO:0000313" key="3">
    <source>
        <dbReference type="EMBL" id="KHN76680.1"/>
    </source>
</evidence>
<evidence type="ECO:0000313" key="4">
    <source>
        <dbReference type="Proteomes" id="UP000031036"/>
    </source>
</evidence>
<keyword evidence="1" id="KW-0175">Coiled coil</keyword>
<accession>A0A0B2V6S1</accession>
<gene>
    <name evidence="3" type="ORF">Tcan_03862</name>
</gene>
<feature type="compositionally biased region" description="Basic and acidic residues" evidence="2">
    <location>
        <begin position="504"/>
        <end position="513"/>
    </location>
</feature>
<feature type="compositionally biased region" description="Polar residues" evidence="2">
    <location>
        <begin position="471"/>
        <end position="502"/>
    </location>
</feature>
<reference evidence="3 4" key="1">
    <citation type="submission" date="2014-11" db="EMBL/GenBank/DDBJ databases">
        <title>Genetic blueprint of the zoonotic pathogen Toxocara canis.</title>
        <authorList>
            <person name="Zhu X.-Q."/>
            <person name="Korhonen P.K."/>
            <person name="Cai H."/>
            <person name="Young N.D."/>
            <person name="Nejsum P."/>
            <person name="von Samson-Himmelstjerna G."/>
            <person name="Boag P.R."/>
            <person name="Tan P."/>
            <person name="Li Q."/>
            <person name="Min J."/>
            <person name="Yang Y."/>
            <person name="Wang X."/>
            <person name="Fang X."/>
            <person name="Hall R.S."/>
            <person name="Hofmann A."/>
            <person name="Sternberg P.W."/>
            <person name="Jex A.R."/>
            <person name="Gasser R.B."/>
        </authorList>
    </citation>
    <scope>NUCLEOTIDE SEQUENCE [LARGE SCALE GENOMIC DNA]</scope>
    <source>
        <strain evidence="3">PN_DK_2014</strain>
    </source>
</reference>
<proteinExistence type="predicted"/>
<feature type="region of interest" description="Disordered" evidence="2">
    <location>
        <begin position="1"/>
        <end position="20"/>
    </location>
</feature>
<dbReference type="EMBL" id="JPKZ01002480">
    <property type="protein sequence ID" value="KHN76680.1"/>
    <property type="molecule type" value="Genomic_DNA"/>
</dbReference>
<keyword evidence="4" id="KW-1185">Reference proteome</keyword>